<comment type="catalytic activity">
    <reaction evidence="8 10">
        <text>D-xylulose + ATP = D-xylulose 5-phosphate + ADP + H(+)</text>
        <dbReference type="Rhea" id="RHEA:10964"/>
        <dbReference type="ChEBI" id="CHEBI:15378"/>
        <dbReference type="ChEBI" id="CHEBI:17140"/>
        <dbReference type="ChEBI" id="CHEBI:30616"/>
        <dbReference type="ChEBI" id="CHEBI:57737"/>
        <dbReference type="ChEBI" id="CHEBI:456216"/>
        <dbReference type="EC" id="2.7.1.17"/>
    </reaction>
</comment>
<evidence type="ECO:0000313" key="14">
    <source>
        <dbReference type="Proteomes" id="UP000190460"/>
    </source>
</evidence>
<dbReference type="EC" id="2.7.1.17" evidence="8 10"/>
<feature type="site" description="Important for activity" evidence="8">
    <location>
        <position position="7"/>
    </location>
</feature>
<dbReference type="OrthoDB" id="9805576at2"/>
<dbReference type="Gene3D" id="3.30.420.40">
    <property type="match status" value="2"/>
</dbReference>
<dbReference type="Pfam" id="PF02782">
    <property type="entry name" value="FGGY_C"/>
    <property type="match status" value="1"/>
</dbReference>
<dbReference type="NCBIfam" id="TIGR01312">
    <property type="entry name" value="XylB"/>
    <property type="match status" value="1"/>
</dbReference>
<dbReference type="InterPro" id="IPR050406">
    <property type="entry name" value="FGGY_Carb_Kinase"/>
</dbReference>
<dbReference type="HAMAP" id="MF_02220">
    <property type="entry name" value="XylB"/>
    <property type="match status" value="1"/>
</dbReference>
<dbReference type="GO" id="GO:0042732">
    <property type="term" value="P:D-xylose metabolic process"/>
    <property type="evidence" value="ECO:0007669"/>
    <property type="project" value="UniProtKB-KW"/>
</dbReference>
<dbReference type="PANTHER" id="PTHR43095:SF6">
    <property type="entry name" value="XYLULOSE KINASE"/>
    <property type="match status" value="1"/>
</dbReference>
<dbReference type="Pfam" id="PF00370">
    <property type="entry name" value="FGGY_N"/>
    <property type="match status" value="1"/>
</dbReference>
<dbReference type="InterPro" id="IPR000577">
    <property type="entry name" value="Carb_kinase_FGGY"/>
</dbReference>
<dbReference type="PANTHER" id="PTHR43095">
    <property type="entry name" value="SUGAR KINASE"/>
    <property type="match status" value="1"/>
</dbReference>
<evidence type="ECO:0000256" key="2">
    <source>
        <dbReference type="ARBA" id="ARBA00022629"/>
    </source>
</evidence>
<dbReference type="InterPro" id="IPR018485">
    <property type="entry name" value="FGGY_C"/>
</dbReference>
<dbReference type="CDD" id="cd07808">
    <property type="entry name" value="ASKHA_NBD_FGGY_EcXK-like"/>
    <property type="match status" value="1"/>
</dbReference>
<dbReference type="PROSITE" id="PS00933">
    <property type="entry name" value="FGGY_KINASES_1"/>
    <property type="match status" value="1"/>
</dbReference>
<accession>A0A1T4XVK6</accession>
<dbReference type="PIRSF" id="PIRSF000538">
    <property type="entry name" value="GlpK"/>
    <property type="match status" value="1"/>
</dbReference>
<proteinExistence type="inferred from homology"/>
<dbReference type="RefSeq" id="WP_078923982.1">
    <property type="nucleotide sequence ID" value="NZ_FUYB01000024.1"/>
</dbReference>
<evidence type="ECO:0000256" key="6">
    <source>
        <dbReference type="ARBA" id="ARBA00022840"/>
    </source>
</evidence>
<keyword evidence="7 8" id="KW-0119">Carbohydrate metabolism</keyword>
<comment type="similarity">
    <text evidence="1 8 9">Belongs to the FGGY kinase family.</text>
</comment>
<reference evidence="13 14" key="1">
    <citation type="submission" date="2017-02" db="EMBL/GenBank/DDBJ databases">
        <authorList>
            <person name="Peterson S.W."/>
        </authorList>
    </citation>
    <scope>NUCLEOTIDE SEQUENCE [LARGE SCALE GENOMIC DNA]</scope>
    <source>
        <strain evidence="13 14">ATCC 49788</strain>
    </source>
</reference>
<evidence type="ECO:0000256" key="7">
    <source>
        <dbReference type="ARBA" id="ARBA00023277"/>
    </source>
</evidence>
<comment type="function">
    <text evidence="8">Catalyzes the phosphorylation of D-xylulose to D-xylulose 5-phosphate.</text>
</comment>
<dbReference type="InterPro" id="IPR018484">
    <property type="entry name" value="FGGY_N"/>
</dbReference>
<gene>
    <name evidence="8 10" type="primary">xylB</name>
    <name evidence="13" type="ORF">SAMN02745130_03544</name>
</gene>
<evidence type="ECO:0000256" key="1">
    <source>
        <dbReference type="ARBA" id="ARBA00009156"/>
    </source>
</evidence>
<evidence type="ECO:0000256" key="4">
    <source>
        <dbReference type="ARBA" id="ARBA00022741"/>
    </source>
</evidence>
<sequence length="485" mass="51872">MHLLGIDLGTSSIKAVLMNDQQVILGSNSQALAVTRPQVGWSEQDPADWLTAVDHALQTLQQAHPQAMADVQGLALSGQMHGATLVDAQNQVLRPCILWNDTRSYQEAAALDANPIFRQLSGNIVFPGFTAPKLVWVQKHEPALFAKLHKLLLPKDYVRWWLTGEYASDMSDAAGTAWLDVAKRAWSPELLASSGMRIEQMPQVLEGTAVSGYLHPRLAERWGIKQRVVVAGGAGDNAAAACGMGTVTAGSAFVSLGTSGVLFAATARYLPNPESAVHTFCHALPNTWHQMGVILSATDSLNWYAQIANQSPIALTQALGENLKPPSRVSFLPYLSGERTPHNDAKIRGAFTGLSHADQQVDLTQAVLEGVAFAIRDNLAALKAAGSHLERVTAVGGGSRSPYWLKVLATTLNLPIDLPAEGDFGAAFGAARLALIAATQAEPFSVLTAPAVAQTIEPETQFIQAFNEAYAHYQHLYPALKGASL</sequence>
<feature type="active site" description="Proton acceptor" evidence="8">
    <location>
        <position position="236"/>
    </location>
</feature>
<dbReference type="AlphaFoldDB" id="A0A1T4XVK6"/>
<evidence type="ECO:0000256" key="10">
    <source>
        <dbReference type="RuleBase" id="RU364073"/>
    </source>
</evidence>
<evidence type="ECO:0000256" key="8">
    <source>
        <dbReference type="HAMAP-Rule" id="MF_02220"/>
    </source>
</evidence>
<keyword evidence="5 8" id="KW-0418">Kinase</keyword>
<dbReference type="GO" id="GO:0004856">
    <property type="term" value="F:D-xylulokinase activity"/>
    <property type="evidence" value="ECO:0007669"/>
    <property type="project" value="UniProtKB-UniRule"/>
</dbReference>
<dbReference type="STRING" id="92487.SAMN02745130_03544"/>
<dbReference type="SUPFAM" id="SSF53067">
    <property type="entry name" value="Actin-like ATPase domain"/>
    <property type="match status" value="2"/>
</dbReference>
<dbReference type="PROSITE" id="PS00445">
    <property type="entry name" value="FGGY_KINASES_2"/>
    <property type="match status" value="1"/>
</dbReference>
<name>A0A1T4XVK6_9GAMM</name>
<keyword evidence="3 8" id="KW-0808">Transferase</keyword>
<organism evidence="13 14">
    <name type="scientific">Thiothrix eikelboomii</name>
    <dbReference type="NCBI Taxonomy" id="92487"/>
    <lineage>
        <taxon>Bacteria</taxon>
        <taxon>Pseudomonadati</taxon>
        <taxon>Pseudomonadota</taxon>
        <taxon>Gammaproteobacteria</taxon>
        <taxon>Thiotrichales</taxon>
        <taxon>Thiotrichaceae</taxon>
        <taxon>Thiothrix</taxon>
    </lineage>
</organism>
<feature type="domain" description="Carbohydrate kinase FGGY C-terminal" evidence="12">
    <location>
        <begin position="253"/>
        <end position="438"/>
    </location>
</feature>
<dbReference type="InterPro" id="IPR006000">
    <property type="entry name" value="Xylulokinase"/>
</dbReference>
<dbReference type="InterPro" id="IPR018483">
    <property type="entry name" value="Carb_kinase_FGGY_CS"/>
</dbReference>
<evidence type="ECO:0000259" key="11">
    <source>
        <dbReference type="Pfam" id="PF00370"/>
    </source>
</evidence>
<feature type="binding site" evidence="8">
    <location>
        <begin position="80"/>
        <end position="81"/>
    </location>
    <ligand>
        <name>substrate</name>
    </ligand>
</feature>
<feature type="domain" description="Carbohydrate kinase FGGY N-terminal" evidence="11">
    <location>
        <begin position="3"/>
        <end position="243"/>
    </location>
</feature>
<keyword evidence="14" id="KW-1185">Reference proteome</keyword>
<dbReference type="InterPro" id="IPR043129">
    <property type="entry name" value="ATPase_NBD"/>
</dbReference>
<dbReference type="Proteomes" id="UP000190460">
    <property type="component" value="Unassembled WGS sequence"/>
</dbReference>
<keyword evidence="4 8" id="KW-0547">Nucleotide-binding</keyword>
<dbReference type="GO" id="GO:0005998">
    <property type="term" value="P:xylulose catabolic process"/>
    <property type="evidence" value="ECO:0007669"/>
    <property type="project" value="UniProtKB-UniRule"/>
</dbReference>
<evidence type="ECO:0000256" key="3">
    <source>
        <dbReference type="ARBA" id="ARBA00022679"/>
    </source>
</evidence>
<evidence type="ECO:0000259" key="12">
    <source>
        <dbReference type="Pfam" id="PF02782"/>
    </source>
</evidence>
<dbReference type="GO" id="GO:0005524">
    <property type="term" value="F:ATP binding"/>
    <property type="evidence" value="ECO:0007669"/>
    <property type="project" value="UniProtKB-UniRule"/>
</dbReference>
<evidence type="ECO:0000313" key="13">
    <source>
        <dbReference type="EMBL" id="SKA93592.1"/>
    </source>
</evidence>
<evidence type="ECO:0000256" key="9">
    <source>
        <dbReference type="RuleBase" id="RU003733"/>
    </source>
</evidence>
<keyword evidence="6 8" id="KW-0067">ATP-binding</keyword>
<keyword evidence="2 8" id="KW-0859">Xylose metabolism</keyword>
<protein>
    <recommendedName>
        <fullName evidence="8 10">Xylulose kinase</fullName>
        <shortName evidence="8 10">Xylulokinase</shortName>
        <ecNumber evidence="8 10">2.7.1.17</ecNumber>
    </recommendedName>
</protein>
<dbReference type="EMBL" id="FUYB01000024">
    <property type="protein sequence ID" value="SKA93592.1"/>
    <property type="molecule type" value="Genomic_DNA"/>
</dbReference>
<evidence type="ECO:0000256" key="5">
    <source>
        <dbReference type="ARBA" id="ARBA00022777"/>
    </source>
</evidence>